<name>A0ABV9L1S9_9BACT</name>
<dbReference type="Proteomes" id="UP001596023">
    <property type="component" value="Unassembled WGS sequence"/>
</dbReference>
<comment type="caution">
    <text evidence="1">The sequence shown here is derived from an EMBL/GenBank/DDBJ whole genome shotgun (WGS) entry which is preliminary data.</text>
</comment>
<accession>A0ABV9L1S9</accession>
<evidence type="ECO:0000313" key="1">
    <source>
        <dbReference type="EMBL" id="MFC4676189.1"/>
    </source>
</evidence>
<dbReference type="RefSeq" id="WP_380000166.1">
    <property type="nucleotide sequence ID" value="NZ_JBHSGN010000122.1"/>
</dbReference>
<dbReference type="EMBL" id="JBHSGN010000122">
    <property type="protein sequence ID" value="MFC4676189.1"/>
    <property type="molecule type" value="Genomic_DNA"/>
</dbReference>
<reference evidence="2" key="1">
    <citation type="journal article" date="2019" name="Int. J. Syst. Evol. Microbiol.">
        <title>The Global Catalogue of Microorganisms (GCM) 10K type strain sequencing project: providing services to taxonomists for standard genome sequencing and annotation.</title>
        <authorList>
            <consortium name="The Broad Institute Genomics Platform"/>
            <consortium name="The Broad Institute Genome Sequencing Center for Infectious Disease"/>
            <person name="Wu L."/>
            <person name="Ma J."/>
        </authorList>
    </citation>
    <scope>NUCLEOTIDE SEQUENCE [LARGE SCALE GENOMIC DNA]</scope>
    <source>
        <strain evidence="2">CCUG 66188</strain>
    </source>
</reference>
<gene>
    <name evidence="1" type="ORF">ACFO6W_21105</name>
</gene>
<proteinExistence type="predicted"/>
<keyword evidence="2" id="KW-1185">Reference proteome</keyword>
<organism evidence="1 2">
    <name type="scientific">Dysgonomonas termitidis</name>
    <dbReference type="NCBI Taxonomy" id="1516126"/>
    <lineage>
        <taxon>Bacteria</taxon>
        <taxon>Pseudomonadati</taxon>
        <taxon>Bacteroidota</taxon>
        <taxon>Bacteroidia</taxon>
        <taxon>Bacteroidales</taxon>
        <taxon>Dysgonomonadaceae</taxon>
        <taxon>Dysgonomonas</taxon>
    </lineage>
</organism>
<sequence>MEKKQEGYNLAIENLENIISNPANVLSENVRDMIETSVRLLKVEQHKIITCMELVLNIKNEDIEALSSQLTACKEALREIVECTCDMEKAKTDLEYNIRSAERKVLIDKAKTLIE</sequence>
<protein>
    <submittedName>
        <fullName evidence="1">Uncharacterized protein</fullName>
    </submittedName>
</protein>
<evidence type="ECO:0000313" key="2">
    <source>
        <dbReference type="Proteomes" id="UP001596023"/>
    </source>
</evidence>